<dbReference type="Pfam" id="PF20866">
    <property type="entry name" value="MdcG_N"/>
    <property type="match status" value="1"/>
</dbReference>
<dbReference type="InterPro" id="IPR049180">
    <property type="entry name" value="MdcG_C"/>
</dbReference>
<sequence>MGKITNIWPHDLLTFANNDDLILEENPLPKWAKDSLSKAKIVVVRRGIVKDALIPVGLRGYERNQRLAGYLKGSNVVKHYHPDYFIKHESWRDLPIERQKLIAVQALIKIASLLTNYQWGISGSLAYEMATGIKMVKESSEHISDLDLIMPDLPKMSVDEAKKFLANLNQFGTHVDVQVIHGGNGFSLEEYSLGRDQQILIKTATGPILSKDPWQAIKEE</sequence>
<name>A0A0R1USJ5_9LACO</name>
<proteinExistence type="predicted"/>
<dbReference type="PATRIC" id="fig|1423742.4.peg.623"/>
<keyword evidence="4" id="KW-1185">Reference proteome</keyword>
<dbReference type="STRING" id="417373.GCA_001570685_00331"/>
<dbReference type="NCBIfam" id="NF002332">
    <property type="entry name" value="PRK01293.1"/>
    <property type="match status" value="1"/>
</dbReference>
<dbReference type="Proteomes" id="UP000051084">
    <property type="component" value="Unassembled WGS sequence"/>
</dbReference>
<keyword evidence="3" id="KW-0808">Transferase</keyword>
<accession>A0A0R1USJ5</accession>
<dbReference type="InterPro" id="IPR048903">
    <property type="entry name" value="MdcG_N"/>
</dbReference>
<dbReference type="EMBL" id="AZGC01000013">
    <property type="protein sequence ID" value="KRL96160.1"/>
    <property type="molecule type" value="Genomic_DNA"/>
</dbReference>
<evidence type="ECO:0000259" key="1">
    <source>
        <dbReference type="Pfam" id="PF10620"/>
    </source>
</evidence>
<comment type="caution">
    <text evidence="3">The sequence shown here is derived from an EMBL/GenBank/DDBJ whole genome shotgun (WGS) entry which is preliminary data.</text>
</comment>
<evidence type="ECO:0000313" key="4">
    <source>
        <dbReference type="Proteomes" id="UP000051084"/>
    </source>
</evidence>
<protein>
    <submittedName>
        <fullName evidence="3">Phosphoribosyl-dephospho-CoA transferase</fullName>
    </submittedName>
</protein>
<dbReference type="RefSeq" id="WP_054652398.1">
    <property type="nucleotide sequence ID" value="NZ_AZGC01000013.1"/>
</dbReference>
<evidence type="ECO:0000259" key="2">
    <source>
        <dbReference type="Pfam" id="PF20866"/>
    </source>
</evidence>
<gene>
    <name evidence="3" type="ORF">FC21_GL000601</name>
</gene>
<reference evidence="3 4" key="1">
    <citation type="journal article" date="2015" name="Genome Announc.">
        <title>Expanding the biotechnology potential of lactobacilli through comparative genomics of 213 strains and associated genera.</title>
        <authorList>
            <person name="Sun Z."/>
            <person name="Harris H.M."/>
            <person name="McCann A."/>
            <person name="Guo C."/>
            <person name="Argimon S."/>
            <person name="Zhang W."/>
            <person name="Yang X."/>
            <person name="Jeffery I.B."/>
            <person name="Cooney J.C."/>
            <person name="Kagawa T.F."/>
            <person name="Liu W."/>
            <person name="Song Y."/>
            <person name="Salvetti E."/>
            <person name="Wrobel A."/>
            <person name="Rasinkangas P."/>
            <person name="Parkhill J."/>
            <person name="Rea M.C."/>
            <person name="O'Sullivan O."/>
            <person name="Ritari J."/>
            <person name="Douillard F.P."/>
            <person name="Paul Ross R."/>
            <person name="Yang R."/>
            <person name="Briner A.E."/>
            <person name="Felis G.E."/>
            <person name="de Vos W.M."/>
            <person name="Barrangou R."/>
            <person name="Klaenhammer T.R."/>
            <person name="Caufield P.W."/>
            <person name="Cui Y."/>
            <person name="Zhang H."/>
            <person name="O'Toole P.W."/>
        </authorList>
    </citation>
    <scope>NUCLEOTIDE SEQUENCE [LARGE SCALE GENOMIC DNA]</scope>
    <source>
        <strain evidence="3 4">DSM 18793</strain>
    </source>
</reference>
<feature type="domain" description="Phosphoribosyl-dephospho-CoA transferase MdcG N-terminal" evidence="2">
    <location>
        <begin position="8"/>
        <end position="82"/>
    </location>
</feature>
<dbReference type="Pfam" id="PF10620">
    <property type="entry name" value="MdcG"/>
    <property type="match status" value="1"/>
</dbReference>
<organism evidence="3 4">
    <name type="scientific">Limosilactobacillus equigenerosi DSM 18793 = JCM 14505</name>
    <dbReference type="NCBI Taxonomy" id="1423742"/>
    <lineage>
        <taxon>Bacteria</taxon>
        <taxon>Bacillati</taxon>
        <taxon>Bacillota</taxon>
        <taxon>Bacilli</taxon>
        <taxon>Lactobacillales</taxon>
        <taxon>Lactobacillaceae</taxon>
        <taxon>Limosilactobacillus</taxon>
    </lineage>
</organism>
<dbReference type="OrthoDB" id="1275217at2"/>
<dbReference type="AlphaFoldDB" id="A0A0R1USJ5"/>
<dbReference type="GO" id="GO:0016740">
    <property type="term" value="F:transferase activity"/>
    <property type="evidence" value="ECO:0007669"/>
    <property type="project" value="UniProtKB-KW"/>
</dbReference>
<evidence type="ECO:0000313" key="3">
    <source>
        <dbReference type="EMBL" id="KRL96160.1"/>
    </source>
</evidence>
<feature type="domain" description="Phosphoribosyl-dephospho-CoA transferase MdcG C-terminal" evidence="1">
    <location>
        <begin position="102"/>
        <end position="213"/>
    </location>
</feature>